<reference evidence="7" key="1">
    <citation type="submission" date="2023-01" db="EMBL/GenBank/DDBJ databases">
        <title>Genome assembly of the deep-sea coral Lophelia pertusa.</title>
        <authorList>
            <person name="Herrera S."/>
            <person name="Cordes E."/>
        </authorList>
    </citation>
    <scope>NUCLEOTIDE SEQUENCE</scope>
    <source>
        <strain evidence="7">USNM1676648</strain>
        <tissue evidence="7">Polyp</tissue>
    </source>
</reference>
<dbReference type="SMART" id="SM00408">
    <property type="entry name" value="IGc2"/>
    <property type="match status" value="2"/>
</dbReference>
<organism evidence="7 8">
    <name type="scientific">Desmophyllum pertusum</name>
    <dbReference type="NCBI Taxonomy" id="174260"/>
    <lineage>
        <taxon>Eukaryota</taxon>
        <taxon>Metazoa</taxon>
        <taxon>Cnidaria</taxon>
        <taxon>Anthozoa</taxon>
        <taxon>Hexacorallia</taxon>
        <taxon>Scleractinia</taxon>
        <taxon>Caryophylliina</taxon>
        <taxon>Caryophylliidae</taxon>
        <taxon>Desmophyllum</taxon>
    </lineage>
</organism>
<dbReference type="Proteomes" id="UP001163046">
    <property type="component" value="Unassembled WGS sequence"/>
</dbReference>
<evidence type="ECO:0000259" key="5">
    <source>
        <dbReference type="PROSITE" id="PS50026"/>
    </source>
</evidence>
<proteinExistence type="predicted"/>
<feature type="domain" description="Ig-like" evidence="6">
    <location>
        <begin position="241"/>
        <end position="326"/>
    </location>
</feature>
<keyword evidence="8" id="KW-1185">Reference proteome</keyword>
<sequence length="434" mass="46930">MTAKAVLFLIGILMTSCKGLQHKVPEEENCRQVEIDPSIVDRTLVGHVFKSMEIQASSGCEVNCFIEADCVSFNNRPLQNGKHLCELSNSTHLVRPGDLKDREGTVYTTFKNPCSSNPCPVIKRCQTGFTSKGYRCICPNGMMGQNCTEGPPFVEVVPNKIETQERRDVVMICNATGNPMPDLITWMKSQGSLPNSRSIVSEGNLTLLNVTTDDSGSYVCTATSIMGTNSSSVQLRVHTALKFITRPPSSVLVYVGQALSLSCSASSDLKPNVSWTFDGTTTLPPGVAIDASNDLLVLSANFTHIGTYTCSATNRISALHANVIVYIKYPETCGKIKTNITDVSGDYIIDPDGVQGELPFTAYCNMTDKGGIGVTVVSHDSENRTHVNGFEAAGSYSRDIQYIGASHTQLKGLTDVSTNCQQFIKFECKGASLV</sequence>
<dbReference type="PROSITE" id="PS51257">
    <property type="entry name" value="PROKAR_LIPOPROTEIN"/>
    <property type="match status" value="1"/>
</dbReference>
<dbReference type="InterPro" id="IPR003599">
    <property type="entry name" value="Ig_sub"/>
</dbReference>
<dbReference type="SUPFAM" id="SSF48726">
    <property type="entry name" value="Immunoglobulin"/>
    <property type="match status" value="2"/>
</dbReference>
<comment type="caution">
    <text evidence="3">Lacks conserved residue(s) required for the propagation of feature annotation.</text>
</comment>
<dbReference type="PROSITE" id="PS50026">
    <property type="entry name" value="EGF_3"/>
    <property type="match status" value="1"/>
</dbReference>
<name>A0A9X0DC58_9CNID</name>
<dbReference type="PANTHER" id="PTHR10075:SF100">
    <property type="entry name" value="FASCICLIN-2"/>
    <property type="match status" value="1"/>
</dbReference>
<evidence type="ECO:0000259" key="6">
    <source>
        <dbReference type="PROSITE" id="PS50835"/>
    </source>
</evidence>
<feature type="domain" description="EGF-like" evidence="5">
    <location>
        <begin position="110"/>
        <end position="148"/>
    </location>
</feature>
<evidence type="ECO:0000256" key="1">
    <source>
        <dbReference type="ARBA" id="ARBA00023157"/>
    </source>
</evidence>
<dbReference type="PROSITE" id="PS50835">
    <property type="entry name" value="IG_LIKE"/>
    <property type="match status" value="2"/>
</dbReference>
<dbReference type="Pfam" id="PF13927">
    <property type="entry name" value="Ig_3"/>
    <property type="match status" value="2"/>
</dbReference>
<evidence type="ECO:0000256" key="2">
    <source>
        <dbReference type="ARBA" id="ARBA00023319"/>
    </source>
</evidence>
<dbReference type="OrthoDB" id="6350048at2759"/>
<dbReference type="PROSITE" id="PS00022">
    <property type="entry name" value="EGF_1"/>
    <property type="match status" value="1"/>
</dbReference>
<dbReference type="SUPFAM" id="SSF57196">
    <property type="entry name" value="EGF/Laminin"/>
    <property type="match status" value="1"/>
</dbReference>
<feature type="domain" description="Ig-like" evidence="6">
    <location>
        <begin position="152"/>
        <end position="238"/>
    </location>
</feature>
<dbReference type="InterPro" id="IPR036179">
    <property type="entry name" value="Ig-like_dom_sf"/>
</dbReference>
<dbReference type="Gene3D" id="2.60.120.1000">
    <property type="match status" value="1"/>
</dbReference>
<dbReference type="FunFam" id="2.60.40.10:FF:000032">
    <property type="entry name" value="palladin isoform X1"/>
    <property type="match status" value="1"/>
</dbReference>
<gene>
    <name evidence="7" type="ORF">OS493_006360</name>
</gene>
<dbReference type="Gene3D" id="2.10.25.10">
    <property type="entry name" value="Laminin"/>
    <property type="match status" value="1"/>
</dbReference>
<feature type="chain" id="PRO_5040894948" evidence="4">
    <location>
        <begin position="20"/>
        <end position="434"/>
    </location>
</feature>
<feature type="disulfide bond" evidence="3">
    <location>
        <begin position="138"/>
        <end position="147"/>
    </location>
</feature>
<feature type="signal peptide" evidence="4">
    <location>
        <begin position="1"/>
        <end position="19"/>
    </location>
</feature>
<keyword evidence="2" id="KW-0393">Immunoglobulin domain</keyword>
<protein>
    <submittedName>
        <fullName evidence="7">Uncharacterized protein</fullName>
    </submittedName>
</protein>
<evidence type="ECO:0000313" key="7">
    <source>
        <dbReference type="EMBL" id="KAJ7393388.1"/>
    </source>
</evidence>
<evidence type="ECO:0000256" key="4">
    <source>
        <dbReference type="SAM" id="SignalP"/>
    </source>
</evidence>
<dbReference type="Gene3D" id="2.60.40.10">
    <property type="entry name" value="Immunoglobulins"/>
    <property type="match status" value="2"/>
</dbReference>
<dbReference type="InterPro" id="IPR007110">
    <property type="entry name" value="Ig-like_dom"/>
</dbReference>
<dbReference type="SUPFAM" id="SSF56496">
    <property type="entry name" value="Fibrinogen C-terminal domain-like"/>
    <property type="match status" value="1"/>
</dbReference>
<evidence type="ECO:0000256" key="3">
    <source>
        <dbReference type="PROSITE-ProRule" id="PRU00076"/>
    </source>
</evidence>
<dbReference type="InterPro" id="IPR036056">
    <property type="entry name" value="Fibrinogen-like_C"/>
</dbReference>
<keyword evidence="3" id="KW-0245">EGF-like domain</keyword>
<dbReference type="InterPro" id="IPR003598">
    <property type="entry name" value="Ig_sub2"/>
</dbReference>
<dbReference type="InterPro" id="IPR013783">
    <property type="entry name" value="Ig-like_fold"/>
</dbReference>
<dbReference type="AlphaFoldDB" id="A0A9X0DC58"/>
<dbReference type="EMBL" id="MU825398">
    <property type="protein sequence ID" value="KAJ7393388.1"/>
    <property type="molecule type" value="Genomic_DNA"/>
</dbReference>
<evidence type="ECO:0000313" key="8">
    <source>
        <dbReference type="Proteomes" id="UP001163046"/>
    </source>
</evidence>
<keyword evidence="1 3" id="KW-1015">Disulfide bond</keyword>
<dbReference type="PANTHER" id="PTHR10075">
    <property type="entry name" value="BASIGIN RELATED"/>
    <property type="match status" value="1"/>
</dbReference>
<comment type="caution">
    <text evidence="7">The sequence shown here is derived from an EMBL/GenBank/DDBJ whole genome shotgun (WGS) entry which is preliminary data.</text>
</comment>
<dbReference type="SMART" id="SM00409">
    <property type="entry name" value="IG"/>
    <property type="match status" value="2"/>
</dbReference>
<dbReference type="NCBIfam" id="NF040941">
    <property type="entry name" value="GGGWT_bact"/>
    <property type="match status" value="1"/>
</dbReference>
<accession>A0A9X0DC58</accession>
<dbReference type="InterPro" id="IPR000742">
    <property type="entry name" value="EGF"/>
</dbReference>
<keyword evidence="4" id="KW-0732">Signal</keyword>
<feature type="disulfide bond" evidence="3">
    <location>
        <begin position="119"/>
        <end position="136"/>
    </location>
</feature>